<dbReference type="GO" id="GO:0048364">
    <property type="term" value="P:root development"/>
    <property type="evidence" value="ECO:0007669"/>
    <property type="project" value="InterPro"/>
</dbReference>
<keyword evidence="2" id="KW-1185">Reference proteome</keyword>
<name>A0A9Q0QNE4_9MAGN</name>
<comment type="caution">
    <text evidence="1">The sequence shown here is derived from an EMBL/GenBank/DDBJ whole genome shotgun (WGS) entry which is preliminary data.</text>
</comment>
<gene>
    <name evidence="1" type="ORF">NE237_017623</name>
</gene>
<dbReference type="Proteomes" id="UP001141806">
    <property type="component" value="Unassembled WGS sequence"/>
</dbReference>
<dbReference type="InterPro" id="IPR004320">
    <property type="entry name" value="BPS1_pln"/>
</dbReference>
<evidence type="ECO:0000313" key="1">
    <source>
        <dbReference type="EMBL" id="KAJ4965774.1"/>
    </source>
</evidence>
<dbReference type="GO" id="GO:0048367">
    <property type="term" value="P:shoot system development"/>
    <property type="evidence" value="ECO:0007669"/>
    <property type="project" value="InterPro"/>
</dbReference>
<sequence length="304" mass="34092">MAISSATTSSKHARCISLPSRSHPLSQRLEEQLCRLRSSLEATSSSSLSSLRQNLACLTDLYDCVGELTQLPHTQQALADGRHDPWVEDVSNASLRLAEACSTTRDALSLMKEHLQDLQSALRRRGGELGLEKEVATYLFSRKKMNKEIRNSLAYLKRTESKRPSSIPLDGDHNDLMGTLGVLRKMETLTVSTLESLLSFVSKPKTRSTVSGWSLVTRMVQTKRVACEGEALERNEVEKVDMALSALMNHKSCKGNETKQIQVQDVQQWLEGLEWSVKDLEEGLECVFRRLIKSRVLLLNILSH</sequence>
<reference evidence="1" key="1">
    <citation type="journal article" date="2023" name="Plant J.">
        <title>The genome of the king protea, Protea cynaroides.</title>
        <authorList>
            <person name="Chang J."/>
            <person name="Duong T.A."/>
            <person name="Schoeman C."/>
            <person name="Ma X."/>
            <person name="Roodt D."/>
            <person name="Barker N."/>
            <person name="Li Z."/>
            <person name="Van de Peer Y."/>
            <person name="Mizrachi E."/>
        </authorList>
    </citation>
    <scope>NUCLEOTIDE SEQUENCE</scope>
    <source>
        <tissue evidence="1">Young leaves</tissue>
    </source>
</reference>
<organism evidence="1 2">
    <name type="scientific">Protea cynaroides</name>
    <dbReference type="NCBI Taxonomy" id="273540"/>
    <lineage>
        <taxon>Eukaryota</taxon>
        <taxon>Viridiplantae</taxon>
        <taxon>Streptophyta</taxon>
        <taxon>Embryophyta</taxon>
        <taxon>Tracheophyta</taxon>
        <taxon>Spermatophyta</taxon>
        <taxon>Magnoliopsida</taxon>
        <taxon>Proteales</taxon>
        <taxon>Proteaceae</taxon>
        <taxon>Protea</taxon>
    </lineage>
</organism>
<protein>
    <submittedName>
        <fullName evidence="1">Uncharacterized protein</fullName>
    </submittedName>
</protein>
<evidence type="ECO:0000313" key="2">
    <source>
        <dbReference type="Proteomes" id="UP001141806"/>
    </source>
</evidence>
<dbReference type="EMBL" id="JAMYWD010000007">
    <property type="protein sequence ID" value="KAJ4965774.1"/>
    <property type="molecule type" value="Genomic_DNA"/>
</dbReference>
<dbReference type="PANTHER" id="PTHR33070:SF115">
    <property type="entry name" value="T23E18.15"/>
    <property type="match status" value="1"/>
</dbReference>
<dbReference type="Pfam" id="PF03087">
    <property type="entry name" value="BPS1"/>
    <property type="match status" value="1"/>
</dbReference>
<dbReference type="OrthoDB" id="1701699at2759"/>
<accession>A0A9Q0QNE4</accession>
<proteinExistence type="predicted"/>
<dbReference type="PANTHER" id="PTHR33070">
    <property type="entry name" value="OS06G0725500 PROTEIN"/>
    <property type="match status" value="1"/>
</dbReference>
<dbReference type="AlphaFoldDB" id="A0A9Q0QNE4"/>